<evidence type="ECO:0000313" key="1">
    <source>
        <dbReference type="EMBL" id="GGN27398.1"/>
    </source>
</evidence>
<name>A0ABQ2IQN4_9DEIO</name>
<dbReference type="Proteomes" id="UP000645517">
    <property type="component" value="Unassembled WGS sequence"/>
</dbReference>
<dbReference type="RefSeq" id="WP_189052962.1">
    <property type="nucleotide sequence ID" value="NZ_BMOR01000001.1"/>
</dbReference>
<dbReference type="EMBL" id="BMOR01000001">
    <property type="protein sequence ID" value="GGN27398.1"/>
    <property type="molecule type" value="Genomic_DNA"/>
</dbReference>
<accession>A0ABQ2IQN4</accession>
<sequence>MTHPHPLEDTRTPAQLTADCSAAPLTAPERLEALRNITLRRDVLTRELAQLDALEAGHRAALEGGHA</sequence>
<keyword evidence="2" id="KW-1185">Reference proteome</keyword>
<proteinExistence type="predicted"/>
<gene>
    <name evidence="1" type="ORF">GCM10010842_00300</name>
</gene>
<comment type="caution">
    <text evidence="1">The sequence shown here is derived from an EMBL/GenBank/DDBJ whole genome shotgun (WGS) entry which is preliminary data.</text>
</comment>
<evidence type="ECO:0000313" key="2">
    <source>
        <dbReference type="Proteomes" id="UP000645517"/>
    </source>
</evidence>
<organism evidence="1 2">
    <name type="scientific">Deinococcus daejeonensis</name>
    <dbReference type="NCBI Taxonomy" id="1007098"/>
    <lineage>
        <taxon>Bacteria</taxon>
        <taxon>Thermotogati</taxon>
        <taxon>Deinococcota</taxon>
        <taxon>Deinococci</taxon>
        <taxon>Deinococcales</taxon>
        <taxon>Deinococcaceae</taxon>
        <taxon>Deinococcus</taxon>
    </lineage>
</organism>
<protein>
    <submittedName>
        <fullName evidence="1">Uncharacterized protein</fullName>
    </submittedName>
</protein>
<reference evidence="2" key="1">
    <citation type="journal article" date="2019" name="Int. J. Syst. Evol. Microbiol.">
        <title>The Global Catalogue of Microorganisms (GCM) 10K type strain sequencing project: providing services to taxonomists for standard genome sequencing and annotation.</title>
        <authorList>
            <consortium name="The Broad Institute Genomics Platform"/>
            <consortium name="The Broad Institute Genome Sequencing Center for Infectious Disease"/>
            <person name="Wu L."/>
            <person name="Ma J."/>
        </authorList>
    </citation>
    <scope>NUCLEOTIDE SEQUENCE [LARGE SCALE GENOMIC DNA]</scope>
    <source>
        <strain evidence="2">JCM 16918</strain>
    </source>
</reference>